<dbReference type="Pfam" id="PF22677">
    <property type="entry name" value="Ble-like_N"/>
    <property type="match status" value="1"/>
</dbReference>
<organism evidence="2 3">
    <name type="scientific">Microbacterium ulmi</name>
    <dbReference type="NCBI Taxonomy" id="179095"/>
    <lineage>
        <taxon>Bacteria</taxon>
        <taxon>Bacillati</taxon>
        <taxon>Actinomycetota</taxon>
        <taxon>Actinomycetes</taxon>
        <taxon>Micrococcales</taxon>
        <taxon>Microbacteriaceae</taxon>
        <taxon>Microbacterium</taxon>
    </lineage>
</organism>
<proteinExistence type="predicted"/>
<dbReference type="Gene3D" id="3.10.180.10">
    <property type="entry name" value="2,3-Dihydroxybiphenyl 1,2-Dioxygenase, domain 1"/>
    <property type="match status" value="1"/>
</dbReference>
<reference evidence="2 3" key="1">
    <citation type="submission" date="2020-05" db="EMBL/GenBank/DDBJ databases">
        <title>MicrobeNet Type strains.</title>
        <authorList>
            <person name="Nicholson A.C."/>
        </authorList>
    </citation>
    <scope>NUCLEOTIDE SEQUENCE [LARGE SCALE GENOMIC DNA]</scope>
    <source>
        <strain evidence="2 3">JCM 14282</strain>
    </source>
</reference>
<dbReference type="PANTHER" id="PTHR36503">
    <property type="entry name" value="BLR2520 PROTEIN"/>
    <property type="match status" value="1"/>
</dbReference>
<keyword evidence="3" id="KW-1185">Reference proteome</keyword>
<dbReference type="SUPFAM" id="SSF54593">
    <property type="entry name" value="Glyoxalase/Bleomycin resistance protein/Dihydroxybiphenyl dioxygenase"/>
    <property type="match status" value="1"/>
</dbReference>
<dbReference type="Proteomes" id="UP000543598">
    <property type="component" value="Unassembled WGS sequence"/>
</dbReference>
<dbReference type="InterPro" id="IPR053863">
    <property type="entry name" value="Glyoxy/Ble-like_N"/>
</dbReference>
<protein>
    <submittedName>
        <fullName evidence="2">Glyoxalase</fullName>
    </submittedName>
</protein>
<comment type="caution">
    <text evidence="2">The sequence shown here is derived from an EMBL/GenBank/DDBJ whole genome shotgun (WGS) entry which is preliminary data.</text>
</comment>
<dbReference type="AlphaFoldDB" id="A0A7Y2LZT3"/>
<dbReference type="EMBL" id="JABEMB010000008">
    <property type="protein sequence ID" value="NNH03757.1"/>
    <property type="molecule type" value="Genomic_DNA"/>
</dbReference>
<evidence type="ECO:0000313" key="2">
    <source>
        <dbReference type="EMBL" id="NNH03757.1"/>
    </source>
</evidence>
<dbReference type="InterPro" id="IPR029068">
    <property type="entry name" value="Glyas_Bleomycin-R_OHBP_Dase"/>
</dbReference>
<sequence>MMTQIFVNIPTSDLERSKAFYTALGAGINPQFTDENAACIVWDENVFFMVLKREFFATFTDKPIADPQTTAQVSLAFSRESREDVDHVIEAGLAAGGSEPRPAQDLGFMYSRDLDDPDGNSLGFLFMEPQAAEQGPEAFVADHPEFADVPRPGVN</sequence>
<evidence type="ECO:0000259" key="1">
    <source>
        <dbReference type="Pfam" id="PF22677"/>
    </source>
</evidence>
<name>A0A7Y2LZT3_9MICO</name>
<gene>
    <name evidence="2" type="ORF">HLA99_07845</name>
</gene>
<feature type="domain" description="Glyoxalase/Bleomycin resistance-like N-terminal" evidence="1">
    <location>
        <begin position="5"/>
        <end position="41"/>
    </location>
</feature>
<accession>A0A7Y2LZT3</accession>
<evidence type="ECO:0000313" key="3">
    <source>
        <dbReference type="Proteomes" id="UP000543598"/>
    </source>
</evidence>
<dbReference type="PANTHER" id="PTHR36503:SF2">
    <property type="entry name" value="BLR2408 PROTEIN"/>
    <property type="match status" value="1"/>
</dbReference>